<dbReference type="PANTHER" id="PTHR46017">
    <property type="entry name" value="ALPHA-MANNOSIDASE 2C1"/>
    <property type="match status" value="1"/>
</dbReference>
<accession>A0ABV5SQG9</accession>
<dbReference type="SUPFAM" id="SSF88688">
    <property type="entry name" value="Families 57/38 glycoside transferase middle domain"/>
    <property type="match status" value="1"/>
</dbReference>
<dbReference type="EMBL" id="JBHMBL010000001">
    <property type="protein sequence ID" value="MFB9641334.1"/>
    <property type="molecule type" value="Genomic_DNA"/>
</dbReference>
<dbReference type="SMART" id="SM00872">
    <property type="entry name" value="Alpha-mann_mid"/>
    <property type="match status" value="1"/>
</dbReference>
<organism evidence="7 8">
    <name type="scientific">Agromyces lapidis</name>
    <dbReference type="NCBI Taxonomy" id="279574"/>
    <lineage>
        <taxon>Bacteria</taxon>
        <taxon>Bacillati</taxon>
        <taxon>Actinomycetota</taxon>
        <taxon>Actinomycetes</taxon>
        <taxon>Micrococcales</taxon>
        <taxon>Microbacteriaceae</taxon>
        <taxon>Agromyces</taxon>
    </lineage>
</organism>
<dbReference type="Pfam" id="PF22907">
    <property type="entry name" value="Ams1-like_1st"/>
    <property type="match status" value="1"/>
</dbReference>
<dbReference type="InterPro" id="IPR011682">
    <property type="entry name" value="Glyco_hydro_38_C"/>
</dbReference>
<protein>
    <submittedName>
        <fullName evidence="7">Alpha-mannosidase</fullName>
    </submittedName>
</protein>
<dbReference type="Proteomes" id="UP001589667">
    <property type="component" value="Unassembled WGS sequence"/>
</dbReference>
<evidence type="ECO:0000256" key="5">
    <source>
        <dbReference type="SAM" id="MobiDB-lite"/>
    </source>
</evidence>
<keyword evidence="8" id="KW-1185">Reference proteome</keyword>
<evidence type="ECO:0000256" key="4">
    <source>
        <dbReference type="ARBA" id="ARBA00023295"/>
    </source>
</evidence>
<dbReference type="RefSeq" id="WP_157422942.1">
    <property type="nucleotide sequence ID" value="NZ_BAAANI010000006.1"/>
</dbReference>
<dbReference type="InterPro" id="IPR027291">
    <property type="entry name" value="Glyco_hydro_38_N_sf"/>
</dbReference>
<evidence type="ECO:0000256" key="1">
    <source>
        <dbReference type="ARBA" id="ARBA00009792"/>
    </source>
</evidence>
<evidence type="ECO:0000256" key="2">
    <source>
        <dbReference type="ARBA" id="ARBA00022723"/>
    </source>
</evidence>
<feature type="region of interest" description="Disordered" evidence="5">
    <location>
        <begin position="640"/>
        <end position="665"/>
    </location>
</feature>
<dbReference type="InterPro" id="IPR037094">
    <property type="entry name" value="Glyco_hydro_38_cen_sf"/>
</dbReference>
<dbReference type="InterPro" id="IPR011013">
    <property type="entry name" value="Gal_mutarotase_sf_dom"/>
</dbReference>
<keyword evidence="3" id="KW-0378">Hydrolase</keyword>
<dbReference type="Pfam" id="PF09261">
    <property type="entry name" value="Alpha-mann_mid"/>
    <property type="match status" value="1"/>
</dbReference>
<keyword evidence="4" id="KW-0326">Glycosidase</keyword>
<dbReference type="Pfam" id="PF17677">
    <property type="entry name" value="Glyco_hydro38C2"/>
    <property type="match status" value="1"/>
</dbReference>
<dbReference type="SUPFAM" id="SSF74650">
    <property type="entry name" value="Galactose mutarotase-like"/>
    <property type="match status" value="1"/>
</dbReference>
<dbReference type="InterPro" id="IPR015341">
    <property type="entry name" value="Glyco_hydro_38_cen"/>
</dbReference>
<reference evidence="7 8" key="1">
    <citation type="submission" date="2024-09" db="EMBL/GenBank/DDBJ databases">
        <authorList>
            <person name="Sun Q."/>
            <person name="Mori K."/>
        </authorList>
    </citation>
    <scope>NUCLEOTIDE SEQUENCE [LARGE SCALE GENOMIC DNA]</scope>
    <source>
        <strain evidence="7 8">JCM 14321</strain>
    </source>
</reference>
<evidence type="ECO:0000256" key="3">
    <source>
        <dbReference type="ARBA" id="ARBA00022801"/>
    </source>
</evidence>
<gene>
    <name evidence="7" type="ORF">ACFFQV_03420</name>
</gene>
<dbReference type="InterPro" id="IPR041147">
    <property type="entry name" value="GH38_C"/>
</dbReference>
<comment type="similarity">
    <text evidence="1">Belongs to the glycosyl hydrolase 38 family.</text>
</comment>
<evidence type="ECO:0000259" key="6">
    <source>
        <dbReference type="SMART" id="SM00872"/>
    </source>
</evidence>
<dbReference type="InterPro" id="IPR028995">
    <property type="entry name" value="Glyco_hydro_57/38_cen_sf"/>
</dbReference>
<dbReference type="Gene3D" id="3.20.110.10">
    <property type="entry name" value="Glycoside hydrolase 38, N terminal domain"/>
    <property type="match status" value="1"/>
</dbReference>
<feature type="domain" description="Glycoside hydrolase family 38 central" evidence="6">
    <location>
        <begin position="525"/>
        <end position="603"/>
    </location>
</feature>
<dbReference type="CDD" id="cd10789">
    <property type="entry name" value="GH38N_AMII_ER_cytosolic"/>
    <property type="match status" value="1"/>
</dbReference>
<comment type="caution">
    <text evidence="7">The sequence shown here is derived from an EMBL/GenBank/DDBJ whole genome shotgun (WGS) entry which is preliminary data.</text>
</comment>
<keyword evidence="2" id="KW-0479">Metal-binding</keyword>
<evidence type="ECO:0000313" key="8">
    <source>
        <dbReference type="Proteomes" id="UP001589667"/>
    </source>
</evidence>
<sequence length="1053" mass="115197">MHDDAALVETRIARFVRERLEPARYRERVPATLERWEAPGEPVPFAEAVAQRFEPVSAGTPWGRAWGTTWFRVTLPPVAELQGVVSIDGGRPELVVDLGFSSVTPGFQAEALVWRPDGTIVKAVEPRNRAVPLVLIGAADGQAVVYLEAASNPDVMQDWTFAPTLRGEWETAGDEPLYVLGAVELALRDVAVDELLHDVRVLRQLAAQLPADSTRRAQILRALERMVDAMDPDDVAGTAAEGRGILAPVLAAPAWASSHRVHAVGHAHIDSAWLWPVRETVRKVARTFSNVDALIAEHPDFVFAASSAQQYAWLQRDYPELFERVRARVREGSFVPVGGMWVESDTNLPGGEALARQFVAGKRFFMDELGVEPLEVWLPDSFGYSAALPQIVRAVGSRWFLTQKISWNETNRFPHHTFRWQGLDGTEVFTHFPPVDTYNAELTGEELARAERQYAEKGVANTSLVPFGYGDGGGGPTREMLASAHRTASLEGSPQVRLSSPREFFETAEAEYPAPPVWAGELYLEFHRGTYTSQARTKRGNRRCEHLLREAELWATTAAVRGVSEYPRAELDEAWQTVLLQQFHDILPGSSIAWVHREAERRYAEVAEVLDEIIERSVRALAGQGDRMLRLNAGPYEVSGVPGLGGASAPPRRSSSEASRNREASAEALDTLAGARYSTAEGHHILSNAHLAAVLDADGLLISLRDHASGREAIAPGRAGNLLQLFRDTPNQWDAWDIDAHYARNVVELREVESIEVLPAGGSPATADSGVAVRITRRFGASRIVETVSLGADARALELEFEIDWHERQKLVKLAFPLDVHAERATSEIQFGHIHRPTHANTSWDAARFETVAHRWVHVGEPGYGVAIANDSTYGHDLRREADDARPGATVTTARLSLLRAPRYPDPEADQGEHRLRVSILPGAGIPDAVAEGYRMNLPLREIGGVDASAIEPLVGLTGAVVEAVKLAEDASGDVIVRLYEPHGARAHARLEASFAADAVATDLLERPFDAADPTGGGVGVALAGAGPNAWEFELRPFQIVTLRLSPSIAEVE</sequence>
<name>A0ABV5SQG9_9MICO</name>
<dbReference type="SUPFAM" id="SSF88713">
    <property type="entry name" value="Glycoside hydrolase/deacetylase"/>
    <property type="match status" value="1"/>
</dbReference>
<dbReference type="PANTHER" id="PTHR46017:SF1">
    <property type="entry name" value="ALPHA-MANNOSIDASE 2C1"/>
    <property type="match status" value="1"/>
</dbReference>
<dbReference type="Gene3D" id="1.20.1270.50">
    <property type="entry name" value="Glycoside hydrolase family 38, central domain"/>
    <property type="match status" value="1"/>
</dbReference>
<dbReference type="InterPro" id="IPR000602">
    <property type="entry name" value="Glyco_hydro_38_N"/>
</dbReference>
<dbReference type="Pfam" id="PF01074">
    <property type="entry name" value="Glyco_hydro_38N"/>
    <property type="match status" value="1"/>
</dbReference>
<evidence type="ECO:0000313" key="7">
    <source>
        <dbReference type="EMBL" id="MFB9641334.1"/>
    </source>
</evidence>
<proteinExistence type="inferred from homology"/>
<dbReference type="InterPro" id="IPR054723">
    <property type="entry name" value="Ams1-like_N"/>
</dbReference>
<dbReference type="InterPro" id="IPR011330">
    <property type="entry name" value="Glyco_hydro/deAcase_b/a-brl"/>
</dbReference>
<feature type="compositionally biased region" description="Low complexity" evidence="5">
    <location>
        <begin position="647"/>
        <end position="658"/>
    </location>
</feature>
<dbReference type="Pfam" id="PF07748">
    <property type="entry name" value="Glyco_hydro_38C"/>
    <property type="match status" value="1"/>
</dbReference>
<dbReference type="Gene3D" id="2.70.98.30">
    <property type="entry name" value="Golgi alpha-mannosidase II, domain 4"/>
    <property type="match status" value="1"/>
</dbReference>